<evidence type="ECO:0000313" key="7">
    <source>
        <dbReference type="EMBL" id="ARQ98936.1"/>
    </source>
</evidence>
<keyword evidence="8" id="KW-1185">Reference proteome</keyword>
<dbReference type="EC" id="2.5.1.90" evidence="7"/>
<dbReference type="CDD" id="cd00685">
    <property type="entry name" value="Trans_IPPS_HT"/>
    <property type="match status" value="1"/>
</dbReference>
<dbReference type="OrthoDB" id="9805316at2"/>
<dbReference type="InterPro" id="IPR008949">
    <property type="entry name" value="Isoprenoid_synthase_dom_sf"/>
</dbReference>
<evidence type="ECO:0000256" key="6">
    <source>
        <dbReference type="RuleBase" id="RU004466"/>
    </source>
</evidence>
<name>A0A1X9SRR9_9BACT</name>
<dbReference type="PROSITE" id="PS00723">
    <property type="entry name" value="POLYPRENYL_SYNTHASE_1"/>
    <property type="match status" value="1"/>
</dbReference>
<dbReference type="PANTHER" id="PTHR12001:SF69">
    <property type="entry name" value="ALL TRANS-POLYPRENYL-DIPHOSPHATE SYNTHASE PDSS1"/>
    <property type="match status" value="1"/>
</dbReference>
<protein>
    <submittedName>
        <fullName evidence="7">Octaprenyl-diphosphate synthase</fullName>
        <ecNumber evidence="7">2.5.1.90</ecNumber>
    </submittedName>
</protein>
<accession>A0A381D887</accession>
<evidence type="ECO:0000256" key="2">
    <source>
        <dbReference type="ARBA" id="ARBA00006706"/>
    </source>
</evidence>
<dbReference type="KEGG" id="cdev:CIGN_0640"/>
<keyword evidence="5" id="KW-0460">Magnesium</keyword>
<dbReference type="PROSITE" id="PS00444">
    <property type="entry name" value="POLYPRENYL_SYNTHASE_2"/>
    <property type="match status" value="1"/>
</dbReference>
<dbReference type="EMBL" id="CP018788">
    <property type="protein sequence ID" value="ARQ98936.1"/>
    <property type="molecule type" value="Genomic_DNA"/>
</dbReference>
<dbReference type="STRING" id="1660064.CIGN_0640"/>
<dbReference type="InterPro" id="IPR000092">
    <property type="entry name" value="Polyprenyl_synt"/>
</dbReference>
<dbReference type="AlphaFoldDB" id="A0A1X9SRR9"/>
<dbReference type="Gene3D" id="1.10.600.10">
    <property type="entry name" value="Farnesyl Diphosphate Synthase"/>
    <property type="match status" value="1"/>
</dbReference>
<gene>
    <name evidence="7" type="primary">ispB</name>
    <name evidence="7" type="ORF">CIGN_0640</name>
</gene>
<comment type="similarity">
    <text evidence="2 6">Belongs to the FPP/GGPP synthase family.</text>
</comment>
<dbReference type="GO" id="GO:0008299">
    <property type="term" value="P:isoprenoid biosynthetic process"/>
    <property type="evidence" value="ECO:0007669"/>
    <property type="project" value="InterPro"/>
</dbReference>
<dbReference type="SFLD" id="SFLDS00005">
    <property type="entry name" value="Isoprenoid_Synthase_Type_I"/>
    <property type="match status" value="1"/>
</dbReference>
<evidence type="ECO:0000256" key="5">
    <source>
        <dbReference type="ARBA" id="ARBA00022842"/>
    </source>
</evidence>
<evidence type="ECO:0000256" key="1">
    <source>
        <dbReference type="ARBA" id="ARBA00001946"/>
    </source>
</evidence>
<evidence type="ECO:0000256" key="3">
    <source>
        <dbReference type="ARBA" id="ARBA00022679"/>
    </source>
</evidence>
<evidence type="ECO:0000256" key="4">
    <source>
        <dbReference type="ARBA" id="ARBA00022723"/>
    </source>
</evidence>
<evidence type="ECO:0000313" key="8">
    <source>
        <dbReference type="Proteomes" id="UP000194309"/>
    </source>
</evidence>
<dbReference type="GO" id="GO:0046872">
    <property type="term" value="F:metal ion binding"/>
    <property type="evidence" value="ECO:0007669"/>
    <property type="project" value="UniProtKB-KW"/>
</dbReference>
<sequence length="292" mass="32525">MVDKILYEFVKECGYNRALEMFNNISSGKKLRSKLILKIAGQNETSLRLCAVIELIHLASLLHDDVIDDSTIRRGKPSINALFGSKNAIMLGDILYSKGFYEIVSLNPQIAKIISKAVLNLSIGEMMDVDLGSKFSPNLDEYLKMIELKTAVLIEAAARSAAIIAGIDSDSYANYGRNLGLAFQIVDDILDISANVATLGKPAFSDYKEGKTTLPYIFLYNALNLDDKEILKSLWGKELDKGEIKWIKDKFDEFDIIQKCKEFAKDLGAKAIASVSDEELKDIVTSMIDREF</sequence>
<dbReference type="Proteomes" id="UP000194309">
    <property type="component" value="Chromosome"/>
</dbReference>
<reference evidence="7 8" key="1">
    <citation type="journal article" date="2017" name="Genome Biol. Evol.">
        <title>Comparative Genomic Analysis Identifies a Campylobacter Clade Deficient in Selenium Metabolism.</title>
        <authorList>
            <person name="Miller W.G."/>
            <person name="Yee E."/>
            <person name="Lopes B.S."/>
            <person name="Chapman M.H."/>
            <person name="Huynh S."/>
            <person name="Bono J.L."/>
            <person name="Parker C.T."/>
            <person name="Strachan N.J.C."/>
            <person name="Forbes K.J."/>
        </authorList>
    </citation>
    <scope>NUCLEOTIDE SEQUENCE [LARGE SCALE GENOMIC DNA]</scope>
    <source>
        <strain evidence="7 8">NCTC 13003</strain>
    </source>
</reference>
<accession>A0A1X9SRR9</accession>
<dbReference type="GO" id="GO:0106350">
    <property type="term" value="F:all-trans-octaprenyl-diphosphate synthase activity"/>
    <property type="evidence" value="ECO:0007669"/>
    <property type="project" value="UniProtKB-EC"/>
</dbReference>
<proteinExistence type="inferred from homology"/>
<keyword evidence="4" id="KW-0479">Metal-binding</keyword>
<dbReference type="SUPFAM" id="SSF48576">
    <property type="entry name" value="Terpenoid synthases"/>
    <property type="match status" value="1"/>
</dbReference>
<dbReference type="Pfam" id="PF00348">
    <property type="entry name" value="polyprenyl_synt"/>
    <property type="match status" value="1"/>
</dbReference>
<organism evidence="7 8">
    <name type="scientific">Campylobacter devanensis</name>
    <dbReference type="NCBI Taxonomy" id="3161138"/>
    <lineage>
        <taxon>Bacteria</taxon>
        <taxon>Pseudomonadati</taxon>
        <taxon>Campylobacterota</taxon>
        <taxon>Epsilonproteobacteria</taxon>
        <taxon>Campylobacterales</taxon>
        <taxon>Campylobacteraceae</taxon>
        <taxon>Campylobacter</taxon>
    </lineage>
</organism>
<keyword evidence="3 6" id="KW-0808">Transferase</keyword>
<dbReference type="InterPro" id="IPR033749">
    <property type="entry name" value="Polyprenyl_synt_CS"/>
</dbReference>
<comment type="cofactor">
    <cofactor evidence="1">
        <name>Mg(2+)</name>
        <dbReference type="ChEBI" id="CHEBI:18420"/>
    </cofactor>
</comment>
<dbReference type="PANTHER" id="PTHR12001">
    <property type="entry name" value="GERANYLGERANYL PYROPHOSPHATE SYNTHASE"/>
    <property type="match status" value="1"/>
</dbReference>